<dbReference type="RefSeq" id="WP_367888794.1">
    <property type="nucleotide sequence ID" value="NZ_FMUX01000019.1"/>
</dbReference>
<dbReference type="Gene3D" id="3.40.50.720">
    <property type="entry name" value="NAD(P)-binding Rossmann-like Domain"/>
    <property type="match status" value="1"/>
</dbReference>
<gene>
    <name evidence="2" type="ORF">SAMN05216233_1192</name>
</gene>
<dbReference type="AlphaFoldDB" id="A0A1G5IC72"/>
<dbReference type="EMBL" id="FMUX01000019">
    <property type="protein sequence ID" value="SCY73584.1"/>
    <property type="molecule type" value="Genomic_DNA"/>
</dbReference>
<dbReference type="InterPro" id="IPR036291">
    <property type="entry name" value="NAD(P)-bd_dom_sf"/>
</dbReference>
<accession>A0A1G5IC72</accession>
<dbReference type="Pfam" id="PF03721">
    <property type="entry name" value="UDPG_MGDP_dh_N"/>
    <property type="match status" value="1"/>
</dbReference>
<evidence type="ECO:0000313" key="3">
    <source>
        <dbReference type="Proteomes" id="UP000198870"/>
    </source>
</evidence>
<protein>
    <submittedName>
        <fullName evidence="2">UDP-N-acetyl-D-galactosamine dehydrogenase</fullName>
    </submittedName>
</protein>
<organism evidence="2 3">
    <name type="scientific">Desulfoluna spongiiphila</name>
    <dbReference type="NCBI Taxonomy" id="419481"/>
    <lineage>
        <taxon>Bacteria</taxon>
        <taxon>Pseudomonadati</taxon>
        <taxon>Thermodesulfobacteriota</taxon>
        <taxon>Desulfobacteria</taxon>
        <taxon>Desulfobacterales</taxon>
        <taxon>Desulfolunaceae</taxon>
        <taxon>Desulfoluna</taxon>
    </lineage>
</organism>
<dbReference type="InterPro" id="IPR001732">
    <property type="entry name" value="UDP-Glc/GDP-Man_DH_N"/>
</dbReference>
<proteinExistence type="predicted"/>
<name>A0A1G5IC72_9BACT</name>
<dbReference type="SUPFAM" id="SSF51735">
    <property type="entry name" value="NAD(P)-binding Rossmann-fold domains"/>
    <property type="match status" value="1"/>
</dbReference>
<dbReference type="STRING" id="419481.SAMN05216233_1192"/>
<evidence type="ECO:0000313" key="2">
    <source>
        <dbReference type="EMBL" id="SCY73584.1"/>
    </source>
</evidence>
<dbReference type="GO" id="GO:0016616">
    <property type="term" value="F:oxidoreductase activity, acting on the CH-OH group of donors, NAD or NADP as acceptor"/>
    <property type="evidence" value="ECO:0007669"/>
    <property type="project" value="InterPro"/>
</dbReference>
<evidence type="ECO:0000259" key="1">
    <source>
        <dbReference type="Pfam" id="PF03721"/>
    </source>
</evidence>
<dbReference type="GO" id="GO:0051287">
    <property type="term" value="F:NAD binding"/>
    <property type="evidence" value="ECO:0007669"/>
    <property type="project" value="InterPro"/>
</dbReference>
<feature type="domain" description="UDP-glucose/GDP-mannose dehydrogenase N-terminal" evidence="1">
    <location>
        <begin position="2"/>
        <end position="65"/>
    </location>
</feature>
<sequence>MIVKADVIIVAVPTPINKTHQPDLTLISSSETMKEGAVVIYDSTGFPRVTENIRIPILEKDSRKKWR</sequence>
<dbReference type="Proteomes" id="UP000198870">
    <property type="component" value="Unassembled WGS sequence"/>
</dbReference>
<keyword evidence="3" id="KW-1185">Reference proteome</keyword>
<reference evidence="2 3" key="1">
    <citation type="submission" date="2016-10" db="EMBL/GenBank/DDBJ databases">
        <authorList>
            <person name="de Groot N.N."/>
        </authorList>
    </citation>
    <scope>NUCLEOTIDE SEQUENCE [LARGE SCALE GENOMIC DNA]</scope>
    <source>
        <strain evidence="2 3">AA1</strain>
    </source>
</reference>